<protein>
    <submittedName>
        <fullName evidence="10">Insulin like 6</fullName>
    </submittedName>
</protein>
<dbReference type="PRINTS" id="PR00276">
    <property type="entry name" value="INSULINFAMLY"/>
</dbReference>
<evidence type="ECO:0000256" key="2">
    <source>
        <dbReference type="ARBA" id="ARBA00009034"/>
    </source>
</evidence>
<evidence type="ECO:0000256" key="4">
    <source>
        <dbReference type="ARBA" id="ARBA00022685"/>
    </source>
</evidence>
<keyword evidence="3 7" id="KW-0964">Secreted</keyword>
<dbReference type="AlphaFoldDB" id="H0UZ51"/>
<dbReference type="InterPro" id="IPR022353">
    <property type="entry name" value="Insulin_CS"/>
</dbReference>
<feature type="signal peptide" evidence="8">
    <location>
        <begin position="1"/>
        <end position="20"/>
    </location>
</feature>
<reference evidence="11" key="1">
    <citation type="journal article" date="2011" name="Nature">
        <title>A high-resolution map of human evolutionary constraint using 29 mammals.</title>
        <authorList>
            <person name="Lindblad-Toh K."/>
            <person name="Garber M."/>
            <person name="Zuk O."/>
            <person name="Lin M.F."/>
            <person name="Parker B.J."/>
            <person name="Washietl S."/>
            <person name="Kheradpour P."/>
            <person name="Ernst J."/>
            <person name="Jordan G."/>
            <person name="Mauceli E."/>
            <person name="Ward L.D."/>
            <person name="Lowe C.B."/>
            <person name="Holloway A.K."/>
            <person name="Clamp M."/>
            <person name="Gnerre S."/>
            <person name="Alfoldi J."/>
            <person name="Beal K."/>
            <person name="Chang J."/>
            <person name="Clawson H."/>
            <person name="Cuff J."/>
            <person name="Di Palma F."/>
            <person name="Fitzgerald S."/>
            <person name="Flicek P."/>
            <person name="Guttman M."/>
            <person name="Hubisz M.J."/>
            <person name="Jaffe D.B."/>
            <person name="Jungreis I."/>
            <person name="Kent W.J."/>
            <person name="Kostka D."/>
            <person name="Lara M."/>
            <person name="Martins A.L."/>
            <person name="Massingham T."/>
            <person name="Moltke I."/>
            <person name="Raney B.J."/>
            <person name="Rasmussen M.D."/>
            <person name="Robinson J."/>
            <person name="Stark A."/>
            <person name="Vilella A.J."/>
            <person name="Wen J."/>
            <person name="Xie X."/>
            <person name="Zody M.C."/>
            <person name="Baldwin J."/>
            <person name="Bloom T."/>
            <person name="Chin C.W."/>
            <person name="Heiman D."/>
            <person name="Nicol R."/>
            <person name="Nusbaum C."/>
            <person name="Young S."/>
            <person name="Wilkinson J."/>
            <person name="Worley K.C."/>
            <person name="Kovar C.L."/>
            <person name="Muzny D.M."/>
            <person name="Gibbs R.A."/>
            <person name="Cree A."/>
            <person name="Dihn H.H."/>
            <person name="Fowler G."/>
            <person name="Jhangiani S."/>
            <person name="Joshi V."/>
            <person name="Lee S."/>
            <person name="Lewis L.R."/>
            <person name="Nazareth L.V."/>
            <person name="Okwuonu G."/>
            <person name="Santibanez J."/>
            <person name="Warren W.C."/>
            <person name="Mardis E.R."/>
            <person name="Weinstock G.M."/>
            <person name="Wilson R.K."/>
            <person name="Delehaunty K."/>
            <person name="Dooling D."/>
            <person name="Fronik C."/>
            <person name="Fulton L."/>
            <person name="Fulton B."/>
            <person name="Graves T."/>
            <person name="Minx P."/>
            <person name="Sodergren E."/>
            <person name="Birney E."/>
            <person name="Margulies E.H."/>
            <person name="Herrero J."/>
            <person name="Green E.D."/>
            <person name="Haussler D."/>
            <person name="Siepel A."/>
            <person name="Goldman N."/>
            <person name="Pollard K.S."/>
            <person name="Pedersen J.S."/>
            <person name="Lander E.S."/>
            <person name="Kellis M."/>
        </authorList>
    </citation>
    <scope>NUCLEOTIDE SEQUENCE [LARGE SCALE GENOMIC DNA]</scope>
    <source>
        <strain evidence="11">2N</strain>
    </source>
</reference>
<evidence type="ECO:0000256" key="8">
    <source>
        <dbReference type="SAM" id="SignalP"/>
    </source>
</evidence>
<evidence type="ECO:0000313" key="11">
    <source>
        <dbReference type="Proteomes" id="UP000005447"/>
    </source>
</evidence>
<reference evidence="10" key="2">
    <citation type="submission" date="2025-08" db="UniProtKB">
        <authorList>
            <consortium name="Ensembl"/>
        </authorList>
    </citation>
    <scope>IDENTIFICATION</scope>
    <source>
        <strain evidence="10">2N</strain>
    </source>
</reference>
<dbReference type="PANTHER" id="PTHR12004:SF1">
    <property type="entry name" value="INSULIN-LIKE PEPTIDE INSL6"/>
    <property type="match status" value="1"/>
</dbReference>
<gene>
    <name evidence="10" type="primary">INSL6</name>
</gene>
<dbReference type="eggNOG" id="ENOG502RWPT">
    <property type="taxonomic scope" value="Eukaryota"/>
</dbReference>
<dbReference type="PROSITE" id="PS00262">
    <property type="entry name" value="INSULIN"/>
    <property type="match status" value="1"/>
</dbReference>
<keyword evidence="4" id="KW-0165">Cleavage on pair of basic residues</keyword>
<dbReference type="InterPro" id="IPR016179">
    <property type="entry name" value="Insulin-like"/>
</dbReference>
<dbReference type="GO" id="GO:0005179">
    <property type="term" value="F:hormone activity"/>
    <property type="evidence" value="ECO:0007669"/>
    <property type="project" value="UniProtKB-KW"/>
</dbReference>
<dbReference type="InParanoid" id="H0UZ51"/>
<dbReference type="HOGENOM" id="CLU_1299356_0_0_1"/>
<dbReference type="SMART" id="SM00078">
    <property type="entry name" value="IlGF"/>
    <property type="match status" value="1"/>
</dbReference>
<evidence type="ECO:0000256" key="3">
    <source>
        <dbReference type="ARBA" id="ARBA00022525"/>
    </source>
</evidence>
<dbReference type="VEuPathDB" id="HostDB:ENSCPOG00000002694"/>
<dbReference type="InterPro" id="IPR022352">
    <property type="entry name" value="Ins/IGF/rlx"/>
</dbReference>
<keyword evidence="6" id="KW-1015">Disulfide bond</keyword>
<dbReference type="InterPro" id="IPR051042">
    <property type="entry name" value="Repro_Hormone_Insulin-like"/>
</dbReference>
<dbReference type="Ensembl" id="ENSCPOT00000002728.3">
    <property type="protein sequence ID" value="ENSCPOP00000002445.3"/>
    <property type="gene ID" value="ENSCPOG00000002694.4"/>
</dbReference>
<evidence type="ECO:0000313" key="10">
    <source>
        <dbReference type="Ensembl" id="ENSCPOP00000002445.3"/>
    </source>
</evidence>
<dbReference type="GO" id="GO:0005576">
    <property type="term" value="C:extracellular region"/>
    <property type="evidence" value="ECO:0007669"/>
    <property type="project" value="UniProtKB-SubCell"/>
</dbReference>
<dbReference type="Proteomes" id="UP000005447">
    <property type="component" value="Unassembled WGS sequence"/>
</dbReference>
<sequence length="214" mass="24058">MKVLFCFSSLWLGLLLICLSQELDQLDELNIGISIARKLCGSNLQKAIVKLCGDTDWSHFQLEEIPLVQLVPQATGKTEALDTDQFGSSEMPFPVWGAVTNPGSTSASQGEAIKSWEIQSLPQYQYKKTNLLLDKIREFPSSHDGDPNIHKAVKFQKKNTNKIKASSNLFWGNHPQRKRRGFSDKCCLKGCTKEELAIACIPYIFKTYDKKTVT</sequence>
<dbReference type="PANTHER" id="PTHR12004">
    <property type="entry name" value="RELAXIN"/>
    <property type="match status" value="1"/>
</dbReference>
<dbReference type="OMA" id="SIACFPY"/>
<dbReference type="Pfam" id="PF00049">
    <property type="entry name" value="Insulin"/>
    <property type="match status" value="1"/>
</dbReference>
<evidence type="ECO:0000259" key="9">
    <source>
        <dbReference type="SMART" id="SM00078"/>
    </source>
</evidence>
<keyword evidence="11" id="KW-1185">Reference proteome</keyword>
<evidence type="ECO:0000256" key="1">
    <source>
        <dbReference type="ARBA" id="ARBA00004613"/>
    </source>
</evidence>
<dbReference type="InterPro" id="IPR036438">
    <property type="entry name" value="Insulin-like_sf"/>
</dbReference>
<dbReference type="Bgee" id="ENSCPOG00000002694">
    <property type="expression patterns" value="Expressed in testis and 3 other cell types or tissues"/>
</dbReference>
<dbReference type="STRING" id="10141.ENSCPOP00000002445"/>
<keyword evidence="5" id="KW-0372">Hormone</keyword>
<name>H0UZ51_CAVPO</name>
<reference evidence="10" key="3">
    <citation type="submission" date="2025-09" db="UniProtKB">
        <authorList>
            <consortium name="Ensembl"/>
        </authorList>
    </citation>
    <scope>IDENTIFICATION</scope>
    <source>
        <strain evidence="10">2N</strain>
    </source>
</reference>
<dbReference type="SUPFAM" id="SSF56994">
    <property type="entry name" value="Insulin-like"/>
    <property type="match status" value="1"/>
</dbReference>
<evidence type="ECO:0000256" key="6">
    <source>
        <dbReference type="ARBA" id="ARBA00023157"/>
    </source>
</evidence>
<dbReference type="FunCoup" id="H0UZ51">
    <property type="interactions" value="8"/>
</dbReference>
<organism evidence="10 11">
    <name type="scientific">Cavia porcellus</name>
    <name type="common">Guinea pig</name>
    <dbReference type="NCBI Taxonomy" id="10141"/>
    <lineage>
        <taxon>Eukaryota</taxon>
        <taxon>Metazoa</taxon>
        <taxon>Chordata</taxon>
        <taxon>Craniata</taxon>
        <taxon>Vertebrata</taxon>
        <taxon>Euteleostomi</taxon>
        <taxon>Mammalia</taxon>
        <taxon>Eutheria</taxon>
        <taxon>Euarchontoglires</taxon>
        <taxon>Glires</taxon>
        <taxon>Rodentia</taxon>
        <taxon>Hystricomorpha</taxon>
        <taxon>Caviidae</taxon>
        <taxon>Cavia</taxon>
    </lineage>
</organism>
<comment type="similarity">
    <text evidence="2 7">Belongs to the insulin family.</text>
</comment>
<accession>H0UZ51</accession>
<evidence type="ECO:0000256" key="5">
    <source>
        <dbReference type="ARBA" id="ARBA00022702"/>
    </source>
</evidence>
<dbReference type="Gene3D" id="1.10.100.10">
    <property type="entry name" value="Insulin-like"/>
    <property type="match status" value="1"/>
</dbReference>
<dbReference type="CDD" id="cd04365">
    <property type="entry name" value="IlGF_relaxin_like"/>
    <property type="match status" value="1"/>
</dbReference>
<dbReference type="EMBL" id="AAKN02026016">
    <property type="status" value="NOT_ANNOTATED_CDS"/>
    <property type="molecule type" value="Genomic_DNA"/>
</dbReference>
<feature type="domain" description="Insulin-like" evidence="9">
    <location>
        <begin position="37"/>
        <end position="200"/>
    </location>
</feature>
<comment type="subcellular location">
    <subcellularLocation>
        <location evidence="1 7">Secreted</location>
    </subcellularLocation>
</comment>
<dbReference type="GeneTree" id="ENSGT00940000154434"/>
<proteinExistence type="inferred from homology"/>
<feature type="chain" id="PRO_5012226570" evidence="8">
    <location>
        <begin position="21"/>
        <end position="214"/>
    </location>
</feature>
<evidence type="ECO:0000256" key="7">
    <source>
        <dbReference type="RuleBase" id="RU000406"/>
    </source>
</evidence>
<keyword evidence="8" id="KW-0732">Signal</keyword>